<evidence type="ECO:0000256" key="9">
    <source>
        <dbReference type="SAM" id="Phobius"/>
    </source>
</evidence>
<dbReference type="AlphaFoldDB" id="A0A919TX49"/>
<dbReference type="InterPro" id="IPR036890">
    <property type="entry name" value="HATPase_C_sf"/>
</dbReference>
<evidence type="ECO:0000256" key="1">
    <source>
        <dbReference type="ARBA" id="ARBA00000085"/>
    </source>
</evidence>
<dbReference type="PANTHER" id="PTHR24421:SF10">
    <property type="entry name" value="NITRATE_NITRITE SENSOR PROTEIN NARQ"/>
    <property type="match status" value="1"/>
</dbReference>
<keyword evidence="3" id="KW-0597">Phosphoprotein</keyword>
<evidence type="ECO:0000259" key="10">
    <source>
        <dbReference type="Pfam" id="PF07730"/>
    </source>
</evidence>
<feature type="transmembrane region" description="Helical" evidence="9">
    <location>
        <begin position="67"/>
        <end position="88"/>
    </location>
</feature>
<dbReference type="InterPro" id="IPR011712">
    <property type="entry name" value="Sig_transdc_His_kin_sub3_dim/P"/>
</dbReference>
<evidence type="ECO:0000256" key="8">
    <source>
        <dbReference type="ARBA" id="ARBA00023012"/>
    </source>
</evidence>
<keyword evidence="6 11" id="KW-0418">Kinase</keyword>
<dbReference type="InterPro" id="IPR050482">
    <property type="entry name" value="Sensor_HK_TwoCompSys"/>
</dbReference>
<feature type="transmembrane region" description="Helical" evidence="9">
    <location>
        <begin position="12"/>
        <end position="31"/>
    </location>
</feature>
<evidence type="ECO:0000256" key="6">
    <source>
        <dbReference type="ARBA" id="ARBA00022777"/>
    </source>
</evidence>
<dbReference type="EC" id="2.7.13.3" evidence="2"/>
<comment type="catalytic activity">
    <reaction evidence="1">
        <text>ATP + protein L-histidine = ADP + protein N-phospho-L-histidine.</text>
        <dbReference type="EC" id="2.7.13.3"/>
    </reaction>
</comment>
<feature type="transmembrane region" description="Helical" evidence="9">
    <location>
        <begin position="43"/>
        <end position="61"/>
    </location>
</feature>
<accession>A0A919TX49</accession>
<sequence length="390" mass="40543">MSPGQRDPRASLIRQSILVAGACMIIDVLALVAHDRDGPRAPWIAVLVALAVADAALATPARWSGGVAVFASAVTLGGTFLLGGHFVYAGMLIAAYRAGAWLRGAQAGGVLAAMLVAQALCARHPGWELPLEALRDVLLPWMVGRYTTTRRAYLDDLERRADLQRLDARAAVERAVAQDRSAIARDLHDVIAHHVSAINVHAGAARLSLAGAAGDAAGSLQAVETASRAAMADLRHLLDVLHGEHPDAVRQPGLDNLDELLDGLRAADVPARLSTSGTPQPVPDSLNVALYRIAQEMLTNAMRHGDGTGVEVMVSYGSEALELSTVNGLAAGPVQAAGEGPRRGLAGIRNRARLFAGSASSGPGPGGRTWHTTVRVPLAADALLGSDAGR</sequence>
<evidence type="ECO:0000313" key="11">
    <source>
        <dbReference type="EMBL" id="GIF26748.1"/>
    </source>
</evidence>
<comment type="caution">
    <text evidence="11">The sequence shown here is derived from an EMBL/GenBank/DDBJ whole genome shotgun (WGS) entry which is preliminary data.</text>
</comment>
<keyword evidence="9" id="KW-0472">Membrane</keyword>
<proteinExistence type="predicted"/>
<keyword evidence="9" id="KW-0812">Transmembrane</keyword>
<dbReference type="Proteomes" id="UP000623608">
    <property type="component" value="Unassembled WGS sequence"/>
</dbReference>
<protein>
    <recommendedName>
        <fullName evidence="2">histidine kinase</fullName>
        <ecNumber evidence="2">2.7.13.3</ecNumber>
    </recommendedName>
</protein>
<keyword evidence="7" id="KW-0067">ATP-binding</keyword>
<evidence type="ECO:0000256" key="2">
    <source>
        <dbReference type="ARBA" id="ARBA00012438"/>
    </source>
</evidence>
<keyword evidence="8" id="KW-0902">Two-component regulatory system</keyword>
<dbReference type="GO" id="GO:0046983">
    <property type="term" value="F:protein dimerization activity"/>
    <property type="evidence" value="ECO:0007669"/>
    <property type="project" value="InterPro"/>
</dbReference>
<dbReference type="Gene3D" id="1.20.5.1930">
    <property type="match status" value="1"/>
</dbReference>
<evidence type="ECO:0000256" key="4">
    <source>
        <dbReference type="ARBA" id="ARBA00022679"/>
    </source>
</evidence>
<evidence type="ECO:0000256" key="7">
    <source>
        <dbReference type="ARBA" id="ARBA00022840"/>
    </source>
</evidence>
<organism evidence="11 12">
    <name type="scientific">Paractinoplanes tereljensis</name>
    <dbReference type="NCBI Taxonomy" id="571912"/>
    <lineage>
        <taxon>Bacteria</taxon>
        <taxon>Bacillati</taxon>
        <taxon>Actinomycetota</taxon>
        <taxon>Actinomycetes</taxon>
        <taxon>Micromonosporales</taxon>
        <taxon>Micromonosporaceae</taxon>
        <taxon>Paractinoplanes</taxon>
    </lineage>
</organism>
<keyword evidence="5" id="KW-0547">Nucleotide-binding</keyword>
<dbReference type="GO" id="GO:0005524">
    <property type="term" value="F:ATP binding"/>
    <property type="evidence" value="ECO:0007669"/>
    <property type="project" value="UniProtKB-KW"/>
</dbReference>
<dbReference type="Gene3D" id="3.30.565.10">
    <property type="entry name" value="Histidine kinase-like ATPase, C-terminal domain"/>
    <property type="match status" value="1"/>
</dbReference>
<keyword evidence="4" id="KW-0808">Transferase</keyword>
<dbReference type="EMBL" id="BOMY01000064">
    <property type="protein sequence ID" value="GIF26748.1"/>
    <property type="molecule type" value="Genomic_DNA"/>
</dbReference>
<name>A0A919TX49_9ACTN</name>
<dbReference type="GO" id="GO:0000155">
    <property type="term" value="F:phosphorelay sensor kinase activity"/>
    <property type="evidence" value="ECO:0007669"/>
    <property type="project" value="InterPro"/>
</dbReference>
<evidence type="ECO:0000256" key="5">
    <source>
        <dbReference type="ARBA" id="ARBA00022741"/>
    </source>
</evidence>
<feature type="domain" description="Signal transduction histidine kinase subgroup 3 dimerisation and phosphoacceptor" evidence="10">
    <location>
        <begin position="180"/>
        <end position="242"/>
    </location>
</feature>
<keyword evidence="9" id="KW-1133">Transmembrane helix</keyword>
<evidence type="ECO:0000256" key="3">
    <source>
        <dbReference type="ARBA" id="ARBA00022553"/>
    </source>
</evidence>
<dbReference type="GO" id="GO:0016020">
    <property type="term" value="C:membrane"/>
    <property type="evidence" value="ECO:0007669"/>
    <property type="project" value="InterPro"/>
</dbReference>
<dbReference type="PANTHER" id="PTHR24421">
    <property type="entry name" value="NITRATE/NITRITE SENSOR PROTEIN NARX-RELATED"/>
    <property type="match status" value="1"/>
</dbReference>
<keyword evidence="12" id="KW-1185">Reference proteome</keyword>
<dbReference type="CDD" id="cd16917">
    <property type="entry name" value="HATPase_UhpB-NarQ-NarX-like"/>
    <property type="match status" value="1"/>
</dbReference>
<evidence type="ECO:0000313" key="12">
    <source>
        <dbReference type="Proteomes" id="UP000623608"/>
    </source>
</evidence>
<dbReference type="Pfam" id="PF07730">
    <property type="entry name" value="HisKA_3"/>
    <property type="match status" value="1"/>
</dbReference>
<reference evidence="11" key="1">
    <citation type="submission" date="2021-01" db="EMBL/GenBank/DDBJ databases">
        <title>Whole genome shotgun sequence of Actinoplanes tereljensis NBRC 105297.</title>
        <authorList>
            <person name="Komaki H."/>
            <person name="Tamura T."/>
        </authorList>
    </citation>
    <scope>NUCLEOTIDE SEQUENCE</scope>
    <source>
        <strain evidence="11">NBRC 105297</strain>
    </source>
</reference>
<gene>
    <name evidence="11" type="ORF">Ate02nite_94780</name>
</gene>